<name>A0A9D2RBB6_9FIRM</name>
<dbReference type="EMBL" id="DWUX01000170">
    <property type="protein sequence ID" value="HJD40226.1"/>
    <property type="molecule type" value="Genomic_DNA"/>
</dbReference>
<evidence type="ECO:0000313" key="2">
    <source>
        <dbReference type="EMBL" id="HJD40226.1"/>
    </source>
</evidence>
<dbReference type="SUPFAM" id="SSF55154">
    <property type="entry name" value="CYTH-like phosphatases"/>
    <property type="match status" value="1"/>
</dbReference>
<dbReference type="Gene3D" id="2.40.320.10">
    <property type="entry name" value="Hypothetical Protein Pfu-838710-001"/>
    <property type="match status" value="1"/>
</dbReference>
<dbReference type="InterPro" id="IPR033469">
    <property type="entry name" value="CYTH-like_dom_sf"/>
</dbReference>
<dbReference type="PANTHER" id="PTHR21028">
    <property type="entry name" value="SI:CH211-156B7.4"/>
    <property type="match status" value="1"/>
</dbReference>
<dbReference type="PROSITE" id="PS51707">
    <property type="entry name" value="CYTH"/>
    <property type="match status" value="1"/>
</dbReference>
<accession>A0A9D2RBB6</accession>
<comment type="caution">
    <text evidence="2">The sequence shown here is derived from an EMBL/GenBank/DDBJ whole genome shotgun (WGS) entry which is preliminary data.</text>
</comment>
<evidence type="ECO:0000313" key="3">
    <source>
        <dbReference type="Proteomes" id="UP000823850"/>
    </source>
</evidence>
<dbReference type="SMART" id="SM01118">
    <property type="entry name" value="CYTH"/>
    <property type="match status" value="1"/>
</dbReference>
<evidence type="ECO:0000259" key="1">
    <source>
        <dbReference type="PROSITE" id="PS51707"/>
    </source>
</evidence>
<dbReference type="PANTHER" id="PTHR21028:SF2">
    <property type="entry name" value="CYTH DOMAIN-CONTAINING PROTEIN"/>
    <property type="match status" value="1"/>
</dbReference>
<reference evidence="2" key="2">
    <citation type="submission" date="2021-04" db="EMBL/GenBank/DDBJ databases">
        <authorList>
            <person name="Gilroy R."/>
        </authorList>
    </citation>
    <scope>NUCLEOTIDE SEQUENCE</scope>
    <source>
        <strain evidence="2">ChiW19-6364</strain>
    </source>
</reference>
<dbReference type="Pfam" id="PF01928">
    <property type="entry name" value="CYTH"/>
    <property type="match status" value="1"/>
</dbReference>
<sequence length="188" mass="21804">MIEVEIKLPVQDLEKIRKKLLESGFREKSLIEERDQYFDNAQGDIRAGQEALRVRETRDCLTGKIWAQMNFKGKKLDDRTMTRKELETEVEDGSICREILQAIGYRPVKPEVIKVRRMLSKDSVTACLDSVHGLGDFLELEVLTDREEKRKQALGRIEDILEKLGYKISNTVRTSYLSMLQNQGEKEL</sequence>
<dbReference type="InterPro" id="IPR023577">
    <property type="entry name" value="CYTH_domain"/>
</dbReference>
<feature type="domain" description="CYTH" evidence="1">
    <location>
        <begin position="1"/>
        <end position="182"/>
    </location>
</feature>
<dbReference type="Proteomes" id="UP000823850">
    <property type="component" value="Unassembled WGS sequence"/>
</dbReference>
<proteinExistence type="predicted"/>
<protein>
    <submittedName>
        <fullName evidence="2">Class IV adenylate cyclase</fullName>
    </submittedName>
</protein>
<dbReference type="CDD" id="cd07890">
    <property type="entry name" value="CYTH-like_AC_IV-like"/>
    <property type="match status" value="1"/>
</dbReference>
<gene>
    <name evidence="2" type="primary">cyaB</name>
    <name evidence="2" type="ORF">H9913_09365</name>
</gene>
<reference evidence="2" key="1">
    <citation type="journal article" date="2021" name="PeerJ">
        <title>Extensive microbial diversity within the chicken gut microbiome revealed by metagenomics and culture.</title>
        <authorList>
            <person name="Gilroy R."/>
            <person name="Ravi A."/>
            <person name="Getino M."/>
            <person name="Pursley I."/>
            <person name="Horton D.L."/>
            <person name="Alikhan N.F."/>
            <person name="Baker D."/>
            <person name="Gharbi K."/>
            <person name="Hall N."/>
            <person name="Watson M."/>
            <person name="Adriaenssens E.M."/>
            <person name="Foster-Nyarko E."/>
            <person name="Jarju S."/>
            <person name="Secka A."/>
            <person name="Antonio M."/>
            <person name="Oren A."/>
            <person name="Chaudhuri R.R."/>
            <person name="La Ragione R."/>
            <person name="Hildebrand F."/>
            <person name="Pallen M.J."/>
        </authorList>
    </citation>
    <scope>NUCLEOTIDE SEQUENCE</scope>
    <source>
        <strain evidence="2">ChiW19-6364</strain>
    </source>
</reference>
<organism evidence="2 3">
    <name type="scientific">Candidatus Blautia stercoripullorum</name>
    <dbReference type="NCBI Taxonomy" id="2838502"/>
    <lineage>
        <taxon>Bacteria</taxon>
        <taxon>Bacillati</taxon>
        <taxon>Bacillota</taxon>
        <taxon>Clostridia</taxon>
        <taxon>Lachnospirales</taxon>
        <taxon>Lachnospiraceae</taxon>
        <taxon>Blautia</taxon>
    </lineage>
</organism>
<dbReference type="AlphaFoldDB" id="A0A9D2RBB6"/>
<dbReference type="InterPro" id="IPR008173">
    <property type="entry name" value="Adenylyl_cyclase_CyaB"/>
</dbReference>
<dbReference type="NCBIfam" id="TIGR00318">
    <property type="entry name" value="cyaB"/>
    <property type="match status" value="1"/>
</dbReference>